<reference evidence="1" key="1">
    <citation type="submission" date="2020-03" db="EMBL/GenBank/DDBJ databases">
        <title>Draft sequencing of Paenibacilllus sp. S3N08.</title>
        <authorList>
            <person name="Kim D.-U."/>
        </authorList>
    </citation>
    <scope>NUCLEOTIDE SEQUENCE</scope>
    <source>
        <strain evidence="1">S3N08</strain>
    </source>
</reference>
<evidence type="ECO:0000313" key="2">
    <source>
        <dbReference type="Proteomes" id="UP001165962"/>
    </source>
</evidence>
<organism evidence="1 2">
    <name type="scientific">Paenibacillus agricola</name>
    <dbReference type="NCBI Taxonomy" id="2716264"/>
    <lineage>
        <taxon>Bacteria</taxon>
        <taxon>Bacillati</taxon>
        <taxon>Bacillota</taxon>
        <taxon>Bacilli</taxon>
        <taxon>Bacillales</taxon>
        <taxon>Paenibacillaceae</taxon>
        <taxon>Paenibacillus</taxon>
    </lineage>
</organism>
<comment type="caution">
    <text evidence="1">The sequence shown here is derived from an EMBL/GenBank/DDBJ whole genome shotgun (WGS) entry which is preliminary data.</text>
</comment>
<name>A0ABX0JH78_9BACL</name>
<dbReference type="RefSeq" id="WP_166158621.1">
    <property type="nucleotide sequence ID" value="NZ_JAAOIW010000043.1"/>
</dbReference>
<evidence type="ECO:0008006" key="3">
    <source>
        <dbReference type="Google" id="ProtNLM"/>
    </source>
</evidence>
<keyword evidence="2" id="KW-1185">Reference proteome</keyword>
<dbReference type="EMBL" id="JAAOIW010000043">
    <property type="protein sequence ID" value="NHN35552.1"/>
    <property type="molecule type" value="Genomic_DNA"/>
</dbReference>
<sequence length="118" mass="13800">MACLPNQRLQDYYKSNIQGKTFLDELLYCFNCNLHFSVNLLDPNGHGIRCPKCHSKDEQTIINVGCVEVKLIGVYDENNCFTDFESKDGSIFIDQKEELEQFEPEYSWFGQEPQKDYK</sequence>
<proteinExistence type="predicted"/>
<protein>
    <recommendedName>
        <fullName evidence="3">Replication restart DNA helicase PriA</fullName>
    </recommendedName>
</protein>
<evidence type="ECO:0000313" key="1">
    <source>
        <dbReference type="EMBL" id="NHN35552.1"/>
    </source>
</evidence>
<gene>
    <name evidence="1" type="ORF">G9U52_38355</name>
</gene>
<dbReference type="Proteomes" id="UP001165962">
    <property type="component" value="Unassembled WGS sequence"/>
</dbReference>
<accession>A0ABX0JH78</accession>